<feature type="non-terminal residue" evidence="1">
    <location>
        <position position="50"/>
    </location>
</feature>
<accession>A0A6G1GJ52</accession>
<dbReference type="EMBL" id="ML977217">
    <property type="protein sequence ID" value="KAF1980860.1"/>
    <property type="molecule type" value="Genomic_DNA"/>
</dbReference>
<dbReference type="AlphaFoldDB" id="A0A6G1GJ52"/>
<protein>
    <submittedName>
        <fullName evidence="1">Uncharacterized protein</fullName>
    </submittedName>
</protein>
<reference evidence="1" key="1">
    <citation type="journal article" date="2020" name="Stud. Mycol.">
        <title>101 Dothideomycetes genomes: a test case for predicting lifestyles and emergence of pathogens.</title>
        <authorList>
            <person name="Haridas S."/>
            <person name="Albert R."/>
            <person name="Binder M."/>
            <person name="Bloem J."/>
            <person name="Labutti K."/>
            <person name="Salamov A."/>
            <person name="Andreopoulos B."/>
            <person name="Baker S."/>
            <person name="Barry K."/>
            <person name="Bills G."/>
            <person name="Bluhm B."/>
            <person name="Cannon C."/>
            <person name="Castanera R."/>
            <person name="Culley D."/>
            <person name="Daum C."/>
            <person name="Ezra D."/>
            <person name="Gonzalez J."/>
            <person name="Henrissat B."/>
            <person name="Kuo A."/>
            <person name="Liang C."/>
            <person name="Lipzen A."/>
            <person name="Lutzoni F."/>
            <person name="Magnuson J."/>
            <person name="Mondo S."/>
            <person name="Nolan M."/>
            <person name="Ohm R."/>
            <person name="Pangilinan J."/>
            <person name="Park H.-J."/>
            <person name="Ramirez L."/>
            <person name="Alfaro M."/>
            <person name="Sun H."/>
            <person name="Tritt A."/>
            <person name="Yoshinaga Y."/>
            <person name="Zwiers L.-H."/>
            <person name="Turgeon B."/>
            <person name="Goodwin S."/>
            <person name="Spatafora J."/>
            <person name="Crous P."/>
            <person name="Grigoriev I."/>
        </authorList>
    </citation>
    <scope>NUCLEOTIDE SEQUENCE</scope>
    <source>
        <strain evidence="1">CBS 113979</strain>
    </source>
</reference>
<dbReference type="Proteomes" id="UP000800041">
    <property type="component" value="Unassembled WGS sequence"/>
</dbReference>
<evidence type="ECO:0000313" key="1">
    <source>
        <dbReference type="EMBL" id="KAF1980860.1"/>
    </source>
</evidence>
<keyword evidence="2" id="KW-1185">Reference proteome</keyword>
<proteinExistence type="predicted"/>
<sequence length="50" mass="5500">MLPPPAWLARSPRRLPPALLPPPACLPPVALSMTTPLSRRPRLLPSPRRS</sequence>
<organism evidence="1 2">
    <name type="scientific">Aulographum hederae CBS 113979</name>
    <dbReference type="NCBI Taxonomy" id="1176131"/>
    <lineage>
        <taxon>Eukaryota</taxon>
        <taxon>Fungi</taxon>
        <taxon>Dikarya</taxon>
        <taxon>Ascomycota</taxon>
        <taxon>Pezizomycotina</taxon>
        <taxon>Dothideomycetes</taxon>
        <taxon>Pleosporomycetidae</taxon>
        <taxon>Aulographales</taxon>
        <taxon>Aulographaceae</taxon>
    </lineage>
</organism>
<gene>
    <name evidence="1" type="ORF">K402DRAFT_467984</name>
</gene>
<evidence type="ECO:0000313" key="2">
    <source>
        <dbReference type="Proteomes" id="UP000800041"/>
    </source>
</evidence>
<name>A0A6G1GJ52_9PEZI</name>